<dbReference type="RefSeq" id="XP_026298531.1">
    <property type="nucleotide sequence ID" value="XM_026442746.1"/>
</dbReference>
<dbReference type="Proteomes" id="UP000005203">
    <property type="component" value="Linkage group LG9"/>
</dbReference>
<evidence type="ECO:0000313" key="5">
    <source>
        <dbReference type="RefSeq" id="XP_026298531.1"/>
    </source>
</evidence>
<feature type="region of interest" description="Disordered" evidence="1">
    <location>
        <begin position="26"/>
        <end position="62"/>
    </location>
</feature>
<reference evidence="3" key="1">
    <citation type="submission" date="2021-01" db="UniProtKB">
        <authorList>
            <consortium name="EnsemblMetazoa"/>
        </authorList>
    </citation>
    <scope>IDENTIFICATION</scope>
    <source>
        <strain evidence="3">DH4</strain>
    </source>
</reference>
<sequence>MNRRTCSKLLFLLFSLFPNPSFPTLETRNATRNNEEPPVQESLDKSSSSSSSIEIEDHRFPLQSNSTTMETYREKLTLSVNEENVTREEFRPSFHLGEIKESRIGNPFDAPSHFNLDEATRDESYDSKRLQLVRDPLRQNLYLGEEGRNDGARFHQRLHPNREEDGGTRGSFEDQQVLDQGGASYVWGKPSKFQGDSLKGEITESTLSNAPFSYSAVFHDRPSEEGNDFQKPGDGLVYVQESSFTRTRTFPYTVHQPHVGYQQIDLVNDLRPYPVKKRESPWTKILHLIGTILPLGLLIAALTPNVVKVDNATQPNIVLSKWRVADLPVEHKQARSVDTRAEDCEERSVCRVILAGGDAGSTVLQNILWNLATRTSIATAKKSGLHEVFKAVKKRNCASVPCQSPL</sequence>
<reference evidence="5" key="2">
    <citation type="submission" date="2025-04" db="UniProtKB">
        <authorList>
            <consortium name="RefSeq"/>
        </authorList>
    </citation>
    <scope>IDENTIFICATION</scope>
    <source>
        <strain evidence="5">DH4</strain>
        <tissue evidence="5">Whole body</tissue>
    </source>
</reference>
<gene>
    <name evidence="5" type="primary">LOC100578798</name>
</gene>
<name>A0A7M7MNA1_APIME</name>
<evidence type="ECO:0000313" key="3">
    <source>
        <dbReference type="EnsemblMetazoa" id="XP_026298531"/>
    </source>
</evidence>
<feature type="chain" id="PRO_5044660520" evidence="2">
    <location>
        <begin position="24"/>
        <end position="406"/>
    </location>
</feature>
<dbReference type="EnsemblMetazoa" id="XM_026442746">
    <property type="protein sequence ID" value="XP_026298531"/>
    <property type="gene ID" value="LOC100578798"/>
</dbReference>
<organism evidence="3">
    <name type="scientific">Apis mellifera</name>
    <name type="common">Honeybee</name>
    <dbReference type="NCBI Taxonomy" id="7460"/>
    <lineage>
        <taxon>Eukaryota</taxon>
        <taxon>Metazoa</taxon>
        <taxon>Ecdysozoa</taxon>
        <taxon>Arthropoda</taxon>
        <taxon>Hexapoda</taxon>
        <taxon>Insecta</taxon>
        <taxon>Pterygota</taxon>
        <taxon>Neoptera</taxon>
        <taxon>Endopterygota</taxon>
        <taxon>Hymenoptera</taxon>
        <taxon>Apocrita</taxon>
        <taxon>Aculeata</taxon>
        <taxon>Apoidea</taxon>
        <taxon>Anthophila</taxon>
        <taxon>Apidae</taxon>
        <taxon>Apis</taxon>
    </lineage>
</organism>
<evidence type="ECO:0000256" key="1">
    <source>
        <dbReference type="SAM" id="MobiDB-lite"/>
    </source>
</evidence>
<dbReference type="AlphaFoldDB" id="A0A7M7MNA1"/>
<dbReference type="GeneID" id="100578798"/>
<accession>A0A8B8H3H0</accession>
<protein>
    <submittedName>
        <fullName evidence="5">Uncharacterized protein LOC100578798</fullName>
    </submittedName>
</protein>
<keyword evidence="4" id="KW-1185">Reference proteome</keyword>
<dbReference type="OrthoDB" id="6372754at2759"/>
<dbReference type="KEGG" id="ame:100578798"/>
<evidence type="ECO:0000256" key="2">
    <source>
        <dbReference type="SAM" id="SignalP"/>
    </source>
</evidence>
<proteinExistence type="predicted"/>
<evidence type="ECO:0000313" key="4">
    <source>
        <dbReference type="Proteomes" id="UP000005203"/>
    </source>
</evidence>
<accession>A0A7M7MNA1</accession>
<feature type="region of interest" description="Disordered" evidence="1">
    <location>
        <begin position="144"/>
        <end position="174"/>
    </location>
</feature>
<keyword evidence="2" id="KW-0732">Signal</keyword>
<feature type="signal peptide" evidence="2">
    <location>
        <begin position="1"/>
        <end position="23"/>
    </location>
</feature>